<dbReference type="Gene3D" id="3.40.630.30">
    <property type="match status" value="1"/>
</dbReference>
<keyword evidence="2" id="KW-1185">Reference proteome</keyword>
<comment type="caution">
    <text evidence="1">The sequence shown here is derived from an EMBL/GenBank/DDBJ whole genome shotgun (WGS) entry which is preliminary data.</text>
</comment>
<evidence type="ECO:0000313" key="1">
    <source>
        <dbReference type="EMBL" id="MBL1074821.1"/>
    </source>
</evidence>
<dbReference type="Proteomes" id="UP000602198">
    <property type="component" value="Unassembled WGS sequence"/>
</dbReference>
<protein>
    <recommendedName>
        <fullName evidence="3">N-acetyltransferase domain-containing protein</fullName>
    </recommendedName>
</protein>
<organism evidence="1 2">
    <name type="scientific">Nocardia acididurans</name>
    <dbReference type="NCBI Taxonomy" id="2802282"/>
    <lineage>
        <taxon>Bacteria</taxon>
        <taxon>Bacillati</taxon>
        <taxon>Actinomycetota</taxon>
        <taxon>Actinomycetes</taxon>
        <taxon>Mycobacteriales</taxon>
        <taxon>Nocardiaceae</taxon>
        <taxon>Nocardia</taxon>
    </lineage>
</organism>
<proteinExistence type="predicted"/>
<evidence type="ECO:0008006" key="3">
    <source>
        <dbReference type="Google" id="ProtNLM"/>
    </source>
</evidence>
<dbReference type="EMBL" id="JAERRJ010000003">
    <property type="protein sequence ID" value="MBL1074821.1"/>
    <property type="molecule type" value="Genomic_DNA"/>
</dbReference>
<evidence type="ECO:0000313" key="2">
    <source>
        <dbReference type="Proteomes" id="UP000602198"/>
    </source>
</evidence>
<gene>
    <name evidence="1" type="ORF">JK358_10485</name>
</gene>
<accession>A0ABS1M2S3</accession>
<sequence>MTAESRLLAEAFVNDPLMAYFWPDAARRVRALPLFWHARVEARRRAGIVDTVSDGDGLAAVVLWEQPGISPPMAKPFSLIRSLGVAAPRALAASGRIEKLRPATPHLYVAVAATAARARGKRLVSELLRARIAAADSDVFAVATNPASVAVAEHMGFRATGDLPIGAAVLRGMLLSK</sequence>
<dbReference type="InterPro" id="IPR016181">
    <property type="entry name" value="Acyl_CoA_acyltransferase"/>
</dbReference>
<name>A0ABS1M2S3_9NOCA</name>
<dbReference type="RefSeq" id="WP_201946082.1">
    <property type="nucleotide sequence ID" value="NZ_JAERRJ010000003.1"/>
</dbReference>
<reference evidence="1 2" key="1">
    <citation type="submission" date="2021-01" db="EMBL/GenBank/DDBJ databases">
        <title>WGS of actinomycetes isolated from Thailand.</title>
        <authorList>
            <person name="Thawai C."/>
        </authorList>
    </citation>
    <scope>NUCLEOTIDE SEQUENCE [LARGE SCALE GENOMIC DNA]</scope>
    <source>
        <strain evidence="1 2">LPG 2</strain>
    </source>
</reference>
<dbReference type="SUPFAM" id="SSF55729">
    <property type="entry name" value="Acyl-CoA N-acyltransferases (Nat)"/>
    <property type="match status" value="1"/>
</dbReference>